<keyword evidence="3" id="KW-0539">Nucleus</keyword>
<dbReference type="EMBL" id="HBHX01053848">
    <property type="protein sequence ID" value="CAE0133407.1"/>
    <property type="molecule type" value="Transcribed_RNA"/>
</dbReference>
<dbReference type="GO" id="GO:0044613">
    <property type="term" value="C:nuclear pore central transport channel"/>
    <property type="evidence" value="ECO:0007669"/>
    <property type="project" value="TreeGrafter"/>
</dbReference>
<feature type="domain" description="Nucleoporin Nup54 alpha-helical" evidence="5">
    <location>
        <begin position="33"/>
        <end position="171"/>
    </location>
</feature>
<gene>
    <name evidence="6" type="ORF">HERI1096_LOCUS29675</name>
</gene>
<accession>A0A7S3F9W1</accession>
<comment type="subcellular location">
    <subcellularLocation>
        <location evidence="1">Nucleus</location>
    </subcellularLocation>
</comment>
<name>A0A7S3F9W1_9EUKA</name>
<reference evidence="6" key="1">
    <citation type="submission" date="2021-01" db="EMBL/GenBank/DDBJ databases">
        <authorList>
            <person name="Corre E."/>
            <person name="Pelletier E."/>
            <person name="Niang G."/>
            <person name="Scheremetjew M."/>
            <person name="Finn R."/>
            <person name="Kale V."/>
            <person name="Holt S."/>
            <person name="Cochrane G."/>
            <person name="Meng A."/>
            <person name="Brown T."/>
            <person name="Cohen L."/>
        </authorList>
    </citation>
    <scope>NUCLEOTIDE SEQUENCE</scope>
    <source>
        <strain evidence="6">CCMP281</strain>
    </source>
</reference>
<dbReference type="Pfam" id="PF13874">
    <property type="entry name" value="Nup54"/>
    <property type="match status" value="1"/>
</dbReference>
<dbReference type="InterPro" id="IPR025712">
    <property type="entry name" value="Nup54_alpha-helical_dom"/>
</dbReference>
<dbReference type="AlphaFoldDB" id="A0A7S3F9W1"/>
<dbReference type="GO" id="GO:0017056">
    <property type="term" value="F:structural constituent of nuclear pore"/>
    <property type="evidence" value="ECO:0007669"/>
    <property type="project" value="TreeGrafter"/>
</dbReference>
<sequence>MFDDLSEEGQNMQMRPPPADVLHKKRAENRHGSDAVLWDRADAQNPDPSRFVPVQITGFEALQERRMRMEHMAGQIAQLLEQTRTKVADMERERQVTFNLNLRHYRSRQQHLRHRVVRLAGAFERQHLLRSTGGIEPRLQDSEVQYIRKLQKLAEEVEDPATGFDRLYEATDRLAEIESSNVPGEMAAPGDGLARRIDLTALEAWVARHQDAILKLIDVQRADLKDVKLILAEASRGR</sequence>
<dbReference type="PANTHER" id="PTHR13000:SF0">
    <property type="entry name" value="NUCLEOPORIN P54"/>
    <property type="match status" value="1"/>
</dbReference>
<evidence type="ECO:0000256" key="4">
    <source>
        <dbReference type="SAM" id="MobiDB-lite"/>
    </source>
</evidence>
<evidence type="ECO:0000256" key="1">
    <source>
        <dbReference type="ARBA" id="ARBA00004123"/>
    </source>
</evidence>
<feature type="region of interest" description="Disordered" evidence="4">
    <location>
        <begin position="1"/>
        <end position="31"/>
    </location>
</feature>
<protein>
    <recommendedName>
        <fullName evidence="5">Nucleoporin Nup54 alpha-helical domain-containing protein</fullName>
    </recommendedName>
</protein>
<keyword evidence="2" id="KW-0813">Transport</keyword>
<evidence type="ECO:0000313" key="6">
    <source>
        <dbReference type="EMBL" id="CAE0133407.1"/>
    </source>
</evidence>
<proteinExistence type="predicted"/>
<evidence type="ECO:0000256" key="3">
    <source>
        <dbReference type="ARBA" id="ARBA00023242"/>
    </source>
</evidence>
<dbReference type="GO" id="GO:0036228">
    <property type="term" value="P:protein localization to nuclear inner membrane"/>
    <property type="evidence" value="ECO:0007669"/>
    <property type="project" value="TreeGrafter"/>
</dbReference>
<dbReference type="GO" id="GO:0006999">
    <property type="term" value="P:nuclear pore organization"/>
    <property type="evidence" value="ECO:0007669"/>
    <property type="project" value="TreeGrafter"/>
</dbReference>
<dbReference type="PANTHER" id="PTHR13000">
    <property type="entry name" value="NUCLEOPORIN P54"/>
    <property type="match status" value="1"/>
</dbReference>
<evidence type="ECO:0000259" key="5">
    <source>
        <dbReference type="Pfam" id="PF13874"/>
    </source>
</evidence>
<evidence type="ECO:0000256" key="2">
    <source>
        <dbReference type="ARBA" id="ARBA00022448"/>
    </source>
</evidence>
<dbReference type="GO" id="GO:0006607">
    <property type="term" value="P:NLS-bearing protein import into nucleus"/>
    <property type="evidence" value="ECO:0007669"/>
    <property type="project" value="TreeGrafter"/>
</dbReference>
<dbReference type="InterPro" id="IPR024864">
    <property type="entry name" value="Nup54/Nup57/Nup44"/>
</dbReference>
<organism evidence="6">
    <name type="scientific">Haptolina ericina</name>
    <dbReference type="NCBI Taxonomy" id="156174"/>
    <lineage>
        <taxon>Eukaryota</taxon>
        <taxon>Haptista</taxon>
        <taxon>Haptophyta</taxon>
        <taxon>Prymnesiophyceae</taxon>
        <taxon>Prymnesiales</taxon>
        <taxon>Prymnesiaceae</taxon>
        <taxon>Haptolina</taxon>
    </lineage>
</organism>